<feature type="compositionally biased region" description="Low complexity" evidence="1">
    <location>
        <begin position="146"/>
        <end position="162"/>
    </location>
</feature>
<name>A0A183SB57_SCHSO</name>
<evidence type="ECO:0000313" key="2">
    <source>
        <dbReference type="EMBL" id="VDL87820.1"/>
    </source>
</evidence>
<evidence type="ECO:0000313" key="3">
    <source>
        <dbReference type="Proteomes" id="UP000275846"/>
    </source>
</evidence>
<feature type="compositionally biased region" description="Basic and acidic residues" evidence="1">
    <location>
        <begin position="37"/>
        <end position="59"/>
    </location>
</feature>
<organism evidence="4">
    <name type="scientific">Schistocephalus solidus</name>
    <name type="common">Tapeworm</name>
    <dbReference type="NCBI Taxonomy" id="70667"/>
    <lineage>
        <taxon>Eukaryota</taxon>
        <taxon>Metazoa</taxon>
        <taxon>Spiralia</taxon>
        <taxon>Lophotrochozoa</taxon>
        <taxon>Platyhelminthes</taxon>
        <taxon>Cestoda</taxon>
        <taxon>Eucestoda</taxon>
        <taxon>Diphyllobothriidea</taxon>
        <taxon>Diphyllobothriidae</taxon>
        <taxon>Schistocephalus</taxon>
    </lineage>
</organism>
<gene>
    <name evidence="2" type="ORF">SSLN_LOCUS1455</name>
</gene>
<dbReference type="AlphaFoldDB" id="A0A183SB57"/>
<evidence type="ECO:0000313" key="4">
    <source>
        <dbReference type="WBParaSite" id="SSLN_0000151101-mRNA-1"/>
    </source>
</evidence>
<proteinExistence type="predicted"/>
<feature type="region of interest" description="Disordered" evidence="1">
    <location>
        <begin position="1"/>
        <end position="210"/>
    </location>
</feature>
<dbReference type="Proteomes" id="UP000275846">
    <property type="component" value="Unassembled WGS sequence"/>
</dbReference>
<evidence type="ECO:0000256" key="1">
    <source>
        <dbReference type="SAM" id="MobiDB-lite"/>
    </source>
</evidence>
<accession>A0A183SB57</accession>
<protein>
    <submittedName>
        <fullName evidence="2 4">Uncharacterized protein</fullName>
    </submittedName>
</protein>
<sequence length="367" mass="39185">MDQHLHTQSASPHETPIPTVRESHRSLRHSVLPRKPVPQEHDSGREARAITEEYRRSELCELLPPGSPNRVSPSPSLEFSPLPPPLPPADGSTVPSRKSKRLSSQAPPPPTSVAATAPLLNGDLQSDRFGHHHLNPLSCGSNVGAPSSMSVSSRSPSTGPPSQLGLQSIAEGDEDDVATSPSPPSSPESGFSMAKPEASTVTAPLRATKRNHQRIFRHYNNYSGGGGSGSAGKRRLGNSEHLSHLADPYALSSELDEGSDQFEKSASLVPVGVLPCLSCMYLDLMIVQCRVSQAVAYASGLFVTFSHSNQVTVGLTTLGQRVAAPDLDILHLTLTARTNRCLGTQLLFAYNRIAGIFGFRRLSATGF</sequence>
<feature type="compositionally biased region" description="Polar residues" evidence="1">
    <location>
        <begin position="1"/>
        <end position="12"/>
    </location>
</feature>
<dbReference type="WBParaSite" id="SSLN_0000151101-mRNA-1">
    <property type="protein sequence ID" value="SSLN_0000151101-mRNA-1"/>
    <property type="gene ID" value="SSLN_0000151101"/>
</dbReference>
<dbReference type="EMBL" id="UYSU01003214">
    <property type="protein sequence ID" value="VDL87820.1"/>
    <property type="molecule type" value="Genomic_DNA"/>
</dbReference>
<keyword evidence="3" id="KW-1185">Reference proteome</keyword>
<reference evidence="4" key="1">
    <citation type="submission" date="2016-06" db="UniProtKB">
        <authorList>
            <consortium name="WormBaseParasite"/>
        </authorList>
    </citation>
    <scope>IDENTIFICATION</scope>
</reference>
<reference evidence="2 3" key="2">
    <citation type="submission" date="2018-11" db="EMBL/GenBank/DDBJ databases">
        <authorList>
            <consortium name="Pathogen Informatics"/>
        </authorList>
    </citation>
    <scope>NUCLEOTIDE SEQUENCE [LARGE SCALE GENOMIC DNA]</scope>
    <source>
        <strain evidence="2 3">NST_G2</strain>
    </source>
</reference>